<keyword evidence="9" id="KW-1185">Reference proteome</keyword>
<keyword evidence="5" id="KW-0804">Transcription</keyword>
<evidence type="ECO:0000256" key="4">
    <source>
        <dbReference type="ARBA" id="ARBA00023125"/>
    </source>
</evidence>
<dbReference type="Proteomes" id="UP000053246">
    <property type="component" value="Unassembled WGS sequence"/>
</dbReference>
<dbReference type="Pfam" id="PF00486">
    <property type="entry name" value="Trans_reg_C"/>
    <property type="match status" value="1"/>
</dbReference>
<keyword evidence="2" id="KW-0902">Two-component regulatory system</keyword>
<dbReference type="InterPro" id="IPR036388">
    <property type="entry name" value="WH-like_DNA-bd_sf"/>
</dbReference>
<feature type="DNA-binding region" description="OmpR/PhoB-type" evidence="6">
    <location>
        <begin position="59"/>
        <end position="155"/>
    </location>
</feature>
<keyword evidence="4 6" id="KW-0238">DNA-binding</keyword>
<proteinExistence type="predicted"/>
<dbReference type="GO" id="GO:0000976">
    <property type="term" value="F:transcription cis-regulatory region binding"/>
    <property type="evidence" value="ECO:0007669"/>
    <property type="project" value="TreeGrafter"/>
</dbReference>
<evidence type="ECO:0000256" key="3">
    <source>
        <dbReference type="ARBA" id="ARBA00023015"/>
    </source>
</evidence>
<organism evidence="8 9">
    <name type="scientific">Micromonospora maris</name>
    <dbReference type="NCBI Taxonomy" id="1003110"/>
    <lineage>
        <taxon>Bacteria</taxon>
        <taxon>Bacillati</taxon>
        <taxon>Actinomycetota</taxon>
        <taxon>Actinomycetes</taxon>
        <taxon>Micromonosporales</taxon>
        <taxon>Micromonosporaceae</taxon>
        <taxon>Micromonospora</taxon>
    </lineage>
</organism>
<dbReference type="RefSeq" id="WP_013733094.1">
    <property type="nucleotide sequence ID" value="NZ_LMWI01000002.1"/>
</dbReference>
<evidence type="ECO:0000256" key="6">
    <source>
        <dbReference type="PROSITE-ProRule" id="PRU01091"/>
    </source>
</evidence>
<dbReference type="PANTHER" id="PTHR48111">
    <property type="entry name" value="REGULATOR OF RPOS"/>
    <property type="match status" value="1"/>
</dbReference>
<dbReference type="PROSITE" id="PS51755">
    <property type="entry name" value="OMPR_PHOB"/>
    <property type="match status" value="1"/>
</dbReference>
<keyword evidence="3" id="KW-0805">Transcription regulation</keyword>
<evidence type="ECO:0000313" key="9">
    <source>
        <dbReference type="Proteomes" id="UP000053246"/>
    </source>
</evidence>
<accession>A0A9X0HZF7</accession>
<comment type="caution">
    <text evidence="8">The sequence shown here is derived from an EMBL/GenBank/DDBJ whole genome shotgun (WGS) entry which is preliminary data.</text>
</comment>
<reference evidence="8 9" key="1">
    <citation type="submission" date="2015-10" db="EMBL/GenBank/DDBJ databases">
        <authorList>
            <person name="Ju K.-S."/>
            <person name="Doroghazi J.R."/>
            <person name="Metcalf W.W."/>
        </authorList>
    </citation>
    <scope>NUCLEOTIDE SEQUENCE [LARGE SCALE GENOMIC DNA]</scope>
    <source>
        <strain evidence="8 9">NRRL B-24793</strain>
    </source>
</reference>
<dbReference type="Gene3D" id="1.10.10.10">
    <property type="entry name" value="Winged helix-like DNA-binding domain superfamily/Winged helix DNA-binding domain"/>
    <property type="match status" value="1"/>
</dbReference>
<name>A0A9X0HZF7_9ACTN</name>
<evidence type="ECO:0000256" key="2">
    <source>
        <dbReference type="ARBA" id="ARBA00023012"/>
    </source>
</evidence>
<dbReference type="GO" id="GO:0000156">
    <property type="term" value="F:phosphorelay response regulator activity"/>
    <property type="evidence" value="ECO:0007669"/>
    <property type="project" value="TreeGrafter"/>
</dbReference>
<dbReference type="SUPFAM" id="SSF46894">
    <property type="entry name" value="C-terminal effector domain of the bipartite response regulators"/>
    <property type="match status" value="1"/>
</dbReference>
<dbReference type="InterPro" id="IPR001867">
    <property type="entry name" value="OmpR/PhoB-type_DNA-bd"/>
</dbReference>
<evidence type="ECO:0000256" key="5">
    <source>
        <dbReference type="ARBA" id="ARBA00023163"/>
    </source>
</evidence>
<gene>
    <name evidence="8" type="ORF">ADL17_11940</name>
</gene>
<protein>
    <submittedName>
        <fullName evidence="8">Transcriptional regulator</fullName>
    </submittedName>
</protein>
<dbReference type="GO" id="GO:0006355">
    <property type="term" value="P:regulation of DNA-templated transcription"/>
    <property type="evidence" value="ECO:0007669"/>
    <property type="project" value="InterPro"/>
</dbReference>
<dbReference type="AlphaFoldDB" id="A0A9X0HZF7"/>
<dbReference type="InterPro" id="IPR039420">
    <property type="entry name" value="WalR-like"/>
</dbReference>
<feature type="domain" description="OmpR/PhoB-type" evidence="7">
    <location>
        <begin position="59"/>
        <end position="155"/>
    </location>
</feature>
<dbReference type="SMART" id="SM00862">
    <property type="entry name" value="Trans_reg_C"/>
    <property type="match status" value="1"/>
</dbReference>
<evidence type="ECO:0000313" key="8">
    <source>
        <dbReference type="EMBL" id="KUJ43957.1"/>
    </source>
</evidence>
<evidence type="ECO:0000259" key="7">
    <source>
        <dbReference type="PROSITE" id="PS51755"/>
    </source>
</evidence>
<dbReference type="GO" id="GO:0005829">
    <property type="term" value="C:cytosol"/>
    <property type="evidence" value="ECO:0007669"/>
    <property type="project" value="TreeGrafter"/>
</dbReference>
<dbReference type="OMA" id="THVWGHR"/>
<dbReference type="InterPro" id="IPR016032">
    <property type="entry name" value="Sig_transdc_resp-reg_C-effctor"/>
</dbReference>
<dbReference type="CDD" id="cd00383">
    <property type="entry name" value="trans_reg_C"/>
    <property type="match status" value="1"/>
</dbReference>
<dbReference type="PANTHER" id="PTHR48111:SF1">
    <property type="entry name" value="TWO-COMPONENT RESPONSE REGULATOR ORR33"/>
    <property type="match status" value="1"/>
</dbReference>
<dbReference type="EMBL" id="LMWI01000002">
    <property type="protein sequence ID" value="KUJ43957.1"/>
    <property type="molecule type" value="Genomic_DNA"/>
</dbReference>
<sequence length="172" mass="18841">MRVVDVNRDVPVGEAEARRVGEVLTVTVHLRIGPGAHEHVDLFAALLALLGGDWPPASPSARDSGAHLRVHPQARAVYRGGAEIVLTRREYDLLWCLVANPRQVFTRAQLLDRVWGHPYASPRSVDVHVRRLRAKVGADLPVVTTLRGVGYRLGVDCSVEVVDDPASNWPIG</sequence>
<dbReference type="GO" id="GO:0032993">
    <property type="term" value="C:protein-DNA complex"/>
    <property type="evidence" value="ECO:0007669"/>
    <property type="project" value="TreeGrafter"/>
</dbReference>
<keyword evidence="1" id="KW-0597">Phosphoprotein</keyword>
<evidence type="ECO:0000256" key="1">
    <source>
        <dbReference type="ARBA" id="ARBA00022553"/>
    </source>
</evidence>